<dbReference type="Proteomes" id="UP001206067">
    <property type="component" value="Unassembled WGS sequence"/>
</dbReference>
<gene>
    <name evidence="2" type="ORF">NSO95_05985</name>
</gene>
<dbReference type="Pfam" id="PF04860">
    <property type="entry name" value="Phage_portal"/>
    <property type="match status" value="1"/>
</dbReference>
<comment type="caution">
    <text evidence="2">The sequence shown here is derived from an EMBL/GenBank/DDBJ whole genome shotgun (WGS) entry which is preliminary data.</text>
</comment>
<name>A0ABT1XPA8_9SPHN</name>
<dbReference type="InterPro" id="IPR006944">
    <property type="entry name" value="Phage/GTA_portal"/>
</dbReference>
<dbReference type="NCBIfam" id="TIGR01641">
    <property type="entry name" value="phageSPP1_gp7"/>
    <property type="match status" value="1"/>
</dbReference>
<protein>
    <submittedName>
        <fullName evidence="2">Phage portal protein</fullName>
    </submittedName>
</protein>
<dbReference type="InterPro" id="IPR006528">
    <property type="entry name" value="Phage_head_morphogenesis_dom"/>
</dbReference>
<organism evidence="2 3">
    <name type="scientific">Parerythrobacter lacustris</name>
    <dbReference type="NCBI Taxonomy" id="2969984"/>
    <lineage>
        <taxon>Bacteria</taxon>
        <taxon>Pseudomonadati</taxon>
        <taxon>Pseudomonadota</taxon>
        <taxon>Alphaproteobacteria</taxon>
        <taxon>Sphingomonadales</taxon>
        <taxon>Erythrobacteraceae</taxon>
        <taxon>Parerythrobacter</taxon>
    </lineage>
</organism>
<dbReference type="RefSeq" id="WP_257595250.1">
    <property type="nucleotide sequence ID" value="NZ_JANKHH010000003.1"/>
</dbReference>
<feature type="domain" description="Phage head morphogenesis" evidence="1">
    <location>
        <begin position="562"/>
        <end position="684"/>
    </location>
</feature>
<proteinExistence type="predicted"/>
<reference evidence="2 3" key="1">
    <citation type="submission" date="2022-08" db="EMBL/GenBank/DDBJ databases">
        <title>Polyphasic taxonomy analysis of Qipengyuania sp.RS5-5.</title>
        <authorList>
            <person name="Xamxidin M."/>
            <person name="Wu M."/>
        </authorList>
    </citation>
    <scope>NUCLEOTIDE SEQUENCE [LARGE SCALE GENOMIC DNA]</scope>
    <source>
        <strain evidence="2 3">RS5-5</strain>
    </source>
</reference>
<accession>A0ABT1XPA8</accession>
<keyword evidence="3" id="KW-1185">Reference proteome</keyword>
<dbReference type="Pfam" id="PF04233">
    <property type="entry name" value="Phage_Mu_F"/>
    <property type="match status" value="1"/>
</dbReference>
<sequence length="692" mass="77174">MNPLTSLLRSFGSKKAASDDYPGTWIPVGGSADGINQRNLLEANKEWVFIAIDKVATAVASIRFKVMRYQRNGDDQEVFDGPLYDFLEAPGTDFTGKDFIYLNTVYKELAGNAFWERAKGQKVQPLIPTRVAPILSGGKVVALKYSDGAEQRTIQLKEVLHDRYIDPARPHWGVGKLQKIARWVDTSSYLGEFLSRFFVNGATFGGFIETEEETEQRIKLIKLGLANDHVGVANAHKLGVLPKGSKFSKVTANMAEMELGATDDRYRDKILSAFGIPKTLVGLSTEVNRATAEASEYIFAKYTVKPVADDLVEFLNVNVAPTFDPTGRFYFAYDEFVPVNQELQLKEREVALNKQPYMTVNEVRASVGLPKVEGGDTIYSSPGTPLGEPVIAPALPAANDDEPEDPKKTAPARVRRAAKQERVWERLAEKAVEIASAHHDPDAESHKSFVARVEDHEKLIADKVRDFNNRQEREVTQNLKQITKDVKKGDLFEMEREVSVLVDFVGPMLRGLLLEQALAEFATVADFPLDFYQADPSITRIVDLAARRLAKSYNNTTAKLLAKALNDGLAGGEDLTQLTERVRGVYDFSNTYRAAAVAKTEAFYIANKGSLEAYRQSGVVKSIRWYTAEDERVCPWCGPQHGRVVATNKPFFKKGEVLTADGKELTLDYRTIDVPPLHTNCRCFIRPEFIEV</sequence>
<evidence type="ECO:0000313" key="2">
    <source>
        <dbReference type="EMBL" id="MCR2833486.1"/>
    </source>
</evidence>
<dbReference type="EMBL" id="JANKHH010000003">
    <property type="protein sequence ID" value="MCR2833486.1"/>
    <property type="molecule type" value="Genomic_DNA"/>
</dbReference>
<evidence type="ECO:0000259" key="1">
    <source>
        <dbReference type="Pfam" id="PF04233"/>
    </source>
</evidence>
<evidence type="ECO:0000313" key="3">
    <source>
        <dbReference type="Proteomes" id="UP001206067"/>
    </source>
</evidence>